<evidence type="ECO:0000313" key="1">
    <source>
        <dbReference type="EMBL" id="UQN14975.1"/>
    </source>
</evidence>
<accession>A0ABY4MX26</accession>
<dbReference type="SUPFAM" id="SSF51905">
    <property type="entry name" value="FAD/NAD(P)-binding domain"/>
    <property type="match status" value="1"/>
</dbReference>
<protein>
    <submittedName>
        <fullName evidence="1">NAD(P)/FAD-dependent oxidoreductase</fullName>
    </submittedName>
</protein>
<proteinExistence type="predicted"/>
<dbReference type="Pfam" id="PF13450">
    <property type="entry name" value="NAD_binding_8"/>
    <property type="match status" value="1"/>
</dbReference>
<dbReference type="InterPro" id="IPR036188">
    <property type="entry name" value="FAD/NAD-bd_sf"/>
</dbReference>
<sequence length="478" mass="50852">MHTQHGRRANVVGAGPNGLTAAAVLAKAGWQVDIFERADRPGGAAATTSALGPGTLVDLGAAAHPFGVASRAFRELELTNYGLEWRHSGLALAHPLPGSDAGLLHHQLDWTAEGLGADAAAWRRLHRPATDDIDALLDEVLQPLAHLPRHPLQLARFAPAALAPASTIARRALTTPAARALFLGSAAHAFAPLQQPLTGAFGVLFGALGMTHGWPVAAGGSQAITDALLAVARAHGARLHLDHEVTGLRELPPADATVLALTPHQIARLGGAPELPRGLRRWRHGASAFKVDYLLREPIPWTNPRIAEATTVHVVGTAEELLLAEREVARDRLPEHPFVLLTQQQAADRLRAPGDSVVVSGYAHVPHGYAEWHEDEVVDRIERQLERFAPGFRDTVVFRRTTSPEQLEAWNPNLVGGDIAGGAMTGAQLLRRFGVGPNPYRLAPGTYLASASAPPGAGVHGMPGYWAAKTLIADTREK</sequence>
<dbReference type="Gene3D" id="3.50.50.60">
    <property type="entry name" value="FAD/NAD(P)-binding domain"/>
    <property type="match status" value="1"/>
</dbReference>
<gene>
    <name evidence="1" type="ORF">M3M28_00465</name>
</gene>
<dbReference type="EMBL" id="CP097160">
    <property type="protein sequence ID" value="UQN14975.1"/>
    <property type="molecule type" value="Genomic_DNA"/>
</dbReference>
<name>A0ABY4MX26_9MICO</name>
<dbReference type="PANTHER" id="PTHR10668">
    <property type="entry name" value="PHYTOENE DEHYDROGENASE"/>
    <property type="match status" value="1"/>
</dbReference>
<organism evidence="1">
    <name type="scientific">Gulosibacter sediminis</name>
    <dbReference type="NCBI Taxonomy" id="1729695"/>
    <lineage>
        <taxon>Bacteria</taxon>
        <taxon>Bacillati</taxon>
        <taxon>Actinomycetota</taxon>
        <taxon>Actinomycetes</taxon>
        <taxon>Micrococcales</taxon>
        <taxon>Microbacteriaceae</taxon>
        <taxon>Gulosibacter</taxon>
    </lineage>
</organism>
<dbReference type="PRINTS" id="PR00419">
    <property type="entry name" value="ADXRDTASE"/>
</dbReference>
<dbReference type="PANTHER" id="PTHR10668:SF105">
    <property type="entry name" value="DEHYDROGENASE-RELATED"/>
    <property type="match status" value="1"/>
</dbReference>
<reference evidence="1" key="1">
    <citation type="submission" date="2022-05" db="EMBL/GenBank/DDBJ databases">
        <title>Complete genome sequence of toluene-degrading Gulosibacter sediminis strain ACHW.36C.</title>
        <authorList>
            <person name="Wai A.C."/>
            <person name="Lai G.K."/>
            <person name="Griffin S.D."/>
            <person name="Leung F.C."/>
        </authorList>
    </citation>
    <scope>NUCLEOTIDE SEQUENCE [LARGE SCALE GENOMIC DNA]</scope>
    <source>
        <strain evidence="1">ACHW.36C</strain>
    </source>
</reference>